<dbReference type="OrthoDB" id="324294at2"/>
<proteinExistence type="predicted"/>
<dbReference type="GO" id="GO:0006164">
    <property type="term" value="P:purine nucleotide biosynthetic process"/>
    <property type="evidence" value="ECO:0007669"/>
    <property type="project" value="TreeGrafter"/>
</dbReference>
<reference evidence="2" key="1">
    <citation type="journal article" date="2014" name="Int. J. Syst. Evol. Microbiol.">
        <title>Complete genome of a new Firmicutes species belonging to the dominant human colonic microbiota ('Ruminococcus bicirculans') reveals two chromosomes and a selective capacity to utilize plant glucans.</title>
        <authorList>
            <consortium name="NISC Comparative Sequencing Program"/>
            <person name="Wegmann U."/>
            <person name="Louis P."/>
            <person name="Goesmann A."/>
            <person name="Henrissat B."/>
            <person name="Duncan S.H."/>
            <person name="Flint H.J."/>
        </authorList>
    </citation>
    <scope>NUCLEOTIDE SEQUENCE</scope>
    <source>
        <strain evidence="2">KCTC 62575</strain>
    </source>
</reference>
<protein>
    <submittedName>
        <fullName evidence="2">Phosphoribosyltransferase family protein</fullName>
    </submittedName>
    <submittedName>
        <fullName evidence="3">Ribose-phosphate pyrophosphokinase</fullName>
    </submittedName>
</protein>
<dbReference type="RefSeq" id="WP_107008230.1">
    <property type="nucleotide sequence ID" value="NZ_JBHRSF010000007.1"/>
</dbReference>
<dbReference type="Proteomes" id="UP001595455">
    <property type="component" value="Unassembled WGS sequence"/>
</dbReference>
<dbReference type="InterPro" id="IPR000836">
    <property type="entry name" value="PRTase_dom"/>
</dbReference>
<evidence type="ECO:0000259" key="1">
    <source>
        <dbReference type="Pfam" id="PF00156"/>
    </source>
</evidence>
<dbReference type="EMBL" id="JBHRSF010000007">
    <property type="protein sequence ID" value="MFC2994475.1"/>
    <property type="molecule type" value="Genomic_DNA"/>
</dbReference>
<reference evidence="5" key="3">
    <citation type="journal article" date="2019" name="Int. J. Syst. Evol. Microbiol.">
        <title>The Global Catalogue of Microorganisms (GCM) 10K type strain sequencing project: providing services to taxonomists for standard genome sequencing and annotation.</title>
        <authorList>
            <consortium name="The Broad Institute Genomics Platform"/>
            <consortium name="The Broad Institute Genome Sequencing Center for Infectious Disease"/>
            <person name="Wu L."/>
            <person name="Ma J."/>
        </authorList>
    </citation>
    <scope>NUCLEOTIDE SEQUENCE [LARGE SCALE GENOMIC DNA]</scope>
    <source>
        <strain evidence="5">KCTC 62575</strain>
    </source>
</reference>
<dbReference type="AlphaFoldDB" id="A0A371YQ37"/>
<dbReference type="GO" id="GO:0005737">
    <property type="term" value="C:cytoplasm"/>
    <property type="evidence" value="ECO:0007669"/>
    <property type="project" value="TreeGrafter"/>
</dbReference>
<dbReference type="InterPro" id="IPR029057">
    <property type="entry name" value="PRTase-like"/>
</dbReference>
<dbReference type="PANTHER" id="PTHR10210:SF41">
    <property type="entry name" value="RIBOSE-PHOSPHATE PYROPHOSPHOKINASE 1, CHLOROPLASTIC"/>
    <property type="match status" value="1"/>
</dbReference>
<dbReference type="GO" id="GO:0004749">
    <property type="term" value="F:ribose phosphate diphosphokinase activity"/>
    <property type="evidence" value="ECO:0007669"/>
    <property type="project" value="TreeGrafter"/>
</dbReference>
<keyword evidence="2" id="KW-0328">Glycosyltransferase</keyword>
<dbReference type="Gene3D" id="3.40.50.2020">
    <property type="match status" value="2"/>
</dbReference>
<evidence type="ECO:0000313" key="4">
    <source>
        <dbReference type="Proteomes" id="UP000240957"/>
    </source>
</evidence>
<accession>A0A371YQ37</accession>
<comment type="caution">
    <text evidence="3">The sequence shown here is derived from an EMBL/GenBank/DDBJ whole genome shotgun (WGS) entry which is preliminary data.</text>
</comment>
<dbReference type="GO" id="GO:0016757">
    <property type="term" value="F:glycosyltransferase activity"/>
    <property type="evidence" value="ECO:0007669"/>
    <property type="project" value="UniProtKB-KW"/>
</dbReference>
<dbReference type="GO" id="GO:0006015">
    <property type="term" value="P:5-phosphoribose 1-diphosphate biosynthetic process"/>
    <property type="evidence" value="ECO:0007669"/>
    <property type="project" value="TreeGrafter"/>
</dbReference>
<dbReference type="GO" id="GO:0002189">
    <property type="term" value="C:ribose phosphate diphosphokinase complex"/>
    <property type="evidence" value="ECO:0007669"/>
    <property type="project" value="TreeGrafter"/>
</dbReference>
<organism evidence="3 4">
    <name type="scientific">Acinetobacter sichuanensis</name>
    <dbReference type="NCBI Taxonomy" id="2136183"/>
    <lineage>
        <taxon>Bacteria</taxon>
        <taxon>Pseudomonadati</taxon>
        <taxon>Pseudomonadota</taxon>
        <taxon>Gammaproteobacteria</taxon>
        <taxon>Moraxellales</taxon>
        <taxon>Moraxellaceae</taxon>
        <taxon>Acinetobacter</taxon>
    </lineage>
</organism>
<feature type="domain" description="Phosphoribosyltransferase" evidence="1">
    <location>
        <begin position="154"/>
        <end position="255"/>
    </location>
</feature>
<keyword evidence="3" id="KW-0418">Kinase</keyword>
<evidence type="ECO:0000313" key="2">
    <source>
        <dbReference type="EMBL" id="MFC2994475.1"/>
    </source>
</evidence>
<reference evidence="3 4" key="2">
    <citation type="submission" date="2018-08" db="EMBL/GenBank/DDBJ databases">
        <title>The draft genome of Acinetobacter sichuanensis strain WCHAc060041.</title>
        <authorList>
            <person name="Qin J."/>
            <person name="Feng Y."/>
            <person name="Zong Z."/>
        </authorList>
    </citation>
    <scope>NUCLEOTIDE SEQUENCE [LARGE SCALE GENOMIC DNA]</scope>
    <source>
        <strain evidence="3 4">WCHAc060041</strain>
    </source>
</reference>
<dbReference type="GO" id="GO:0000287">
    <property type="term" value="F:magnesium ion binding"/>
    <property type="evidence" value="ECO:0007669"/>
    <property type="project" value="InterPro"/>
</dbReference>
<sequence length="301" mass="33454">MSIQLKDVNNNIIEVQNLQFSGGERHIQIAAADLTQLAGLVQVQAKLNNSQDVMDYLLLENVLLNQGLSIALEIPYFPYARQDRVCATGQAFSLDVMSKLLNINAEQFPQQRQSITVWDAHSCVTEKLLHENTHFLEIKNVQPSDIILQSIELTEILKAENAVLICPDAGARQRSKNIAKAINALRQQPIEVIYCDKKRNPETGKIMNSHVNATDLRGKVAVITDDICDGGATFKGIAEELKKLNCEHVVLYVTHGIFSKGFEVFTGLVDQIFTTDSFAQTEHDNLTVINFSANACLNFGE</sequence>
<dbReference type="Proteomes" id="UP000240957">
    <property type="component" value="Unassembled WGS sequence"/>
</dbReference>
<keyword evidence="5" id="KW-1185">Reference proteome</keyword>
<gene>
    <name evidence="2" type="ORF">ACFODO_04155</name>
    <name evidence="3" type="ORF">C9E89_010570</name>
</gene>
<dbReference type="Pfam" id="PF00156">
    <property type="entry name" value="Pribosyltran"/>
    <property type="match status" value="1"/>
</dbReference>
<keyword evidence="3" id="KW-0808">Transferase</keyword>
<dbReference type="CDD" id="cd06223">
    <property type="entry name" value="PRTases_typeI"/>
    <property type="match status" value="1"/>
</dbReference>
<dbReference type="InterPro" id="IPR005946">
    <property type="entry name" value="Rib-P_diPkinase"/>
</dbReference>
<evidence type="ECO:0000313" key="3">
    <source>
        <dbReference type="EMBL" id="RFC83585.1"/>
    </source>
</evidence>
<dbReference type="GO" id="GO:0016301">
    <property type="term" value="F:kinase activity"/>
    <property type="evidence" value="ECO:0007669"/>
    <property type="project" value="UniProtKB-KW"/>
</dbReference>
<name>A0A371YQ37_9GAMM</name>
<dbReference type="EMBL" id="PYIX02000015">
    <property type="protein sequence ID" value="RFC83585.1"/>
    <property type="molecule type" value="Genomic_DNA"/>
</dbReference>
<evidence type="ECO:0000313" key="5">
    <source>
        <dbReference type="Proteomes" id="UP001595455"/>
    </source>
</evidence>
<dbReference type="SUPFAM" id="SSF53271">
    <property type="entry name" value="PRTase-like"/>
    <property type="match status" value="2"/>
</dbReference>
<dbReference type="PANTHER" id="PTHR10210">
    <property type="entry name" value="RIBOSE-PHOSPHATE DIPHOSPHOKINASE FAMILY MEMBER"/>
    <property type="match status" value="1"/>
</dbReference>
<reference evidence="2" key="4">
    <citation type="submission" date="2024-09" db="EMBL/GenBank/DDBJ databases">
        <authorList>
            <person name="Sun Q."/>
            <person name="Mori K."/>
        </authorList>
    </citation>
    <scope>NUCLEOTIDE SEQUENCE</scope>
    <source>
        <strain evidence="2">KCTC 62575</strain>
    </source>
</reference>